<dbReference type="PANTHER" id="PTHR28037">
    <property type="entry name" value="ALCOHOL O-ACETYLTRANSFERASE 1-RELATED"/>
    <property type="match status" value="1"/>
</dbReference>
<dbReference type="PANTHER" id="PTHR28037:SF1">
    <property type="entry name" value="ALCOHOL O-ACETYLTRANSFERASE 1-RELATED"/>
    <property type="match status" value="1"/>
</dbReference>
<gene>
    <name evidence="1" type="ORF">E6O75_ATG11666</name>
</gene>
<dbReference type="OrthoDB" id="3355480at2759"/>
<evidence type="ECO:0000313" key="1">
    <source>
        <dbReference type="EMBL" id="TID16548.1"/>
    </source>
</evidence>
<evidence type="ECO:0000313" key="2">
    <source>
        <dbReference type="Proteomes" id="UP000298493"/>
    </source>
</evidence>
<dbReference type="STRING" id="86259.A0A4Z1NPK5"/>
<dbReference type="Proteomes" id="UP000298493">
    <property type="component" value="Unassembled WGS sequence"/>
</dbReference>
<organism evidence="1 2">
    <name type="scientific">Venturia nashicola</name>
    <dbReference type="NCBI Taxonomy" id="86259"/>
    <lineage>
        <taxon>Eukaryota</taxon>
        <taxon>Fungi</taxon>
        <taxon>Dikarya</taxon>
        <taxon>Ascomycota</taxon>
        <taxon>Pezizomycotina</taxon>
        <taxon>Dothideomycetes</taxon>
        <taxon>Pleosporomycetidae</taxon>
        <taxon>Venturiales</taxon>
        <taxon>Venturiaceae</taxon>
        <taxon>Venturia</taxon>
    </lineage>
</organism>
<proteinExistence type="predicted"/>
<sequence length="562" mass="63597">MTSPTPTWLQRYANNYHAWKRTKDADGYTVFKRPLGLVETGFHHDGIHHGGRADITCTLTLEIQSELTKEQLRNRILLVWTILRMRHPLLHVKVPSDDQEEARSFLLRVPRGTTEALDLVAKQLVFLQHYAEVDLRDFVHHATNTGRVVDSSESVSKLFILPLKPLSNGRSTLQLVFVVAHMVADGLSMYNWMQDFIDLMNREVYQIQSEMENALDPNEIEEKLIPAQEDLYPSVPGSLARQRWFWAITRILRHVQKPLSSGFVNPLRRKQRKSITFDRHYADVLDYEPTHRPPLNSGHSIPVLTPSASQNLRKLCREAKTSIGAGTFALVALVMSEIEEKVHPNVAEADRKPFVASFPLNPRPFFGYTGPNDSCMLAFSHGIFMPFLPSSLPIEGRFKLLAKAAHRELRVYQKRLRDPVKGLDAHSPLRMMASNYLLAIERMEAKLPPDLRVGTDPQGAYPGNLSFQTATCGVSSVGSVKQWVGPGRFNLRGGTDFGVDYRNMRSCVRARDNEFLCGASSEDDGLLRFTVSYDASAMDEELVKVWENKITTILEPPEVAKL</sequence>
<accession>A0A4Z1NPK5</accession>
<dbReference type="EMBL" id="SNSC02000018">
    <property type="protein sequence ID" value="TID16548.1"/>
    <property type="molecule type" value="Genomic_DNA"/>
</dbReference>
<protein>
    <submittedName>
        <fullName evidence="1">Uncharacterized protein</fullName>
    </submittedName>
</protein>
<name>A0A4Z1NPK5_9PEZI</name>
<comment type="caution">
    <text evidence="1">The sequence shown here is derived from an EMBL/GenBank/DDBJ whole genome shotgun (WGS) entry which is preliminary data.</text>
</comment>
<keyword evidence="2" id="KW-1185">Reference proteome</keyword>
<dbReference type="Gene3D" id="3.30.559.10">
    <property type="entry name" value="Chloramphenicol acetyltransferase-like domain"/>
    <property type="match status" value="1"/>
</dbReference>
<dbReference type="AlphaFoldDB" id="A0A4Z1NPK5"/>
<reference evidence="1 2" key="1">
    <citation type="submission" date="2019-04" db="EMBL/GenBank/DDBJ databases">
        <title>High contiguity whole genome sequence and gene annotation resource for two Venturia nashicola isolates.</title>
        <authorList>
            <person name="Prokchorchik M."/>
            <person name="Won K."/>
            <person name="Lee Y."/>
            <person name="Choi E.D."/>
            <person name="Segonzac C."/>
            <person name="Sohn K.H."/>
        </authorList>
    </citation>
    <scope>NUCLEOTIDE SEQUENCE [LARGE SCALE GENOMIC DNA]</scope>
    <source>
        <strain evidence="1 2">PRI2</strain>
    </source>
</reference>
<dbReference type="InterPro" id="IPR023213">
    <property type="entry name" value="CAT-like_dom_sf"/>
</dbReference>
<dbReference type="InterPro" id="IPR052058">
    <property type="entry name" value="Alcohol_O-acetyltransferase"/>
</dbReference>